<comment type="similarity">
    <text evidence="1">Belongs to the LysR transcriptional regulatory family.</text>
</comment>
<dbReference type="InterPro" id="IPR000847">
    <property type="entry name" value="LysR_HTH_N"/>
</dbReference>
<dbReference type="eggNOG" id="COG0583">
    <property type="taxonomic scope" value="Bacteria"/>
</dbReference>
<dbReference type="Gene3D" id="1.10.10.10">
    <property type="entry name" value="Winged helix-like DNA-binding domain superfamily/Winged helix DNA-binding domain"/>
    <property type="match status" value="1"/>
</dbReference>
<keyword evidence="3" id="KW-0238">DNA-binding</keyword>
<evidence type="ECO:0000256" key="4">
    <source>
        <dbReference type="ARBA" id="ARBA00023163"/>
    </source>
</evidence>
<dbReference type="OrthoDB" id="116299at2"/>
<dbReference type="GO" id="GO:0003700">
    <property type="term" value="F:DNA-binding transcription factor activity"/>
    <property type="evidence" value="ECO:0007669"/>
    <property type="project" value="InterPro"/>
</dbReference>
<dbReference type="KEGG" id="reu:Reut_C6125"/>
<dbReference type="HOGENOM" id="CLU_039613_16_2_4"/>
<accession>Q46N29</accession>
<dbReference type="PRINTS" id="PR00039">
    <property type="entry name" value="HTHLYSR"/>
</dbReference>
<keyword evidence="6" id="KW-0614">Plasmid</keyword>
<geneLocation type="plasmid" evidence="6">
    <name>megaplasmid</name>
</geneLocation>
<dbReference type="GO" id="GO:0043565">
    <property type="term" value="F:sequence-specific DNA binding"/>
    <property type="evidence" value="ECO:0007669"/>
    <property type="project" value="TreeGrafter"/>
</dbReference>
<dbReference type="SUPFAM" id="SSF46785">
    <property type="entry name" value="Winged helix' DNA-binding domain"/>
    <property type="match status" value="1"/>
</dbReference>
<dbReference type="Gene3D" id="3.40.190.290">
    <property type="match status" value="1"/>
</dbReference>
<dbReference type="CDD" id="cd08422">
    <property type="entry name" value="PBP2_CrgA_like"/>
    <property type="match status" value="1"/>
</dbReference>
<dbReference type="PANTHER" id="PTHR30537:SF68">
    <property type="entry name" value="TRANSCRIPTIONAL REGULATOR-RELATED"/>
    <property type="match status" value="1"/>
</dbReference>
<sequence>MPLDMNDTLVFLKVVESGSFTAAADDLRLPKTTVSRRVRELEQRLGVQLLHRTTRRLGLTEAGTLYFETCRAIPGLLAKADAVVDQLRGVPRGTLRITASYSLSVNLLGPLLADFRAACPEVGIDLVLNHRTLDLVGEEIDLALRMGDLPDSSMAARWLTTFPNRVYASPAYLARYGAPAHPRDLGQHAALATRVARRSGTHAWPMRQDGTGEALADYPIHPVIEADDPEVLKAPLFAGAGLMMATDMIMARHAAQRLVVPVLPGWVGRCPALHAVFPRGQVQSPKLRAFIDFLVPRLGGDHLC</sequence>
<dbReference type="InterPro" id="IPR036390">
    <property type="entry name" value="WH_DNA-bd_sf"/>
</dbReference>
<dbReference type="FunFam" id="1.10.10.10:FF:000001">
    <property type="entry name" value="LysR family transcriptional regulator"/>
    <property type="match status" value="1"/>
</dbReference>
<evidence type="ECO:0000259" key="5">
    <source>
        <dbReference type="PROSITE" id="PS50931"/>
    </source>
</evidence>
<dbReference type="Pfam" id="PF03466">
    <property type="entry name" value="LysR_substrate"/>
    <property type="match status" value="1"/>
</dbReference>
<dbReference type="PROSITE" id="PS50931">
    <property type="entry name" value="HTH_LYSR"/>
    <property type="match status" value="1"/>
</dbReference>
<evidence type="ECO:0000256" key="1">
    <source>
        <dbReference type="ARBA" id="ARBA00009437"/>
    </source>
</evidence>
<dbReference type="EMBL" id="CP000092">
    <property type="protein sequence ID" value="AAZ65446.1"/>
    <property type="molecule type" value="Genomic_DNA"/>
</dbReference>
<reference evidence="6" key="1">
    <citation type="submission" date="2005-08" db="EMBL/GenBank/DDBJ databases">
        <title>Complete sequence of a megaplasmid of Ralstonia eutropha JMP134.</title>
        <authorList>
            <person name="Copeland A."/>
            <person name="Lucas S."/>
            <person name="Lapidus A."/>
            <person name="Barry K."/>
            <person name="Detter J.C."/>
            <person name="Glavina T."/>
            <person name="Hammon N."/>
            <person name="Israni S."/>
            <person name="Pitluck S."/>
            <person name="Goltsman E."/>
            <person name="Martinez M."/>
            <person name="Vergez L."/>
            <person name="Larimer F."/>
            <person name="Land M."/>
            <person name="Lykidis A."/>
            <person name="Richardson P."/>
        </authorList>
    </citation>
    <scope>NUCLEOTIDE SEQUENCE [LARGE SCALE GENOMIC DNA]</scope>
    <source>
        <strain evidence="6">JMP134</strain>
        <plasmid evidence="6">megaplasmid</plasmid>
    </source>
</reference>
<feature type="domain" description="HTH lysR-type" evidence="5">
    <location>
        <begin position="3"/>
        <end position="60"/>
    </location>
</feature>
<dbReference type="GO" id="GO:0006351">
    <property type="term" value="P:DNA-templated transcription"/>
    <property type="evidence" value="ECO:0007669"/>
    <property type="project" value="TreeGrafter"/>
</dbReference>
<protein>
    <submittedName>
        <fullName evidence="6">Transcriptional regulator, LysR family</fullName>
    </submittedName>
</protein>
<dbReference type="PANTHER" id="PTHR30537">
    <property type="entry name" value="HTH-TYPE TRANSCRIPTIONAL REGULATOR"/>
    <property type="match status" value="1"/>
</dbReference>
<gene>
    <name evidence="6" type="ordered locus">Reut_C6125</name>
</gene>
<evidence type="ECO:0000313" key="6">
    <source>
        <dbReference type="EMBL" id="AAZ65446.1"/>
    </source>
</evidence>
<dbReference type="InterPro" id="IPR058163">
    <property type="entry name" value="LysR-type_TF_proteobact-type"/>
</dbReference>
<dbReference type="InterPro" id="IPR005119">
    <property type="entry name" value="LysR_subst-bd"/>
</dbReference>
<evidence type="ECO:0000256" key="2">
    <source>
        <dbReference type="ARBA" id="ARBA00023015"/>
    </source>
</evidence>
<dbReference type="AlphaFoldDB" id="Q46N29"/>
<evidence type="ECO:0000256" key="3">
    <source>
        <dbReference type="ARBA" id="ARBA00023125"/>
    </source>
</evidence>
<organism evidence="6">
    <name type="scientific">Cupriavidus pinatubonensis (strain JMP 134 / LMG 1197)</name>
    <name type="common">Cupriavidus necator (strain JMP 134)</name>
    <dbReference type="NCBI Taxonomy" id="264198"/>
    <lineage>
        <taxon>Bacteria</taxon>
        <taxon>Pseudomonadati</taxon>
        <taxon>Pseudomonadota</taxon>
        <taxon>Betaproteobacteria</taxon>
        <taxon>Burkholderiales</taxon>
        <taxon>Burkholderiaceae</taxon>
        <taxon>Cupriavidus</taxon>
    </lineage>
</organism>
<dbReference type="SUPFAM" id="SSF53850">
    <property type="entry name" value="Periplasmic binding protein-like II"/>
    <property type="match status" value="1"/>
</dbReference>
<name>Q46N29_CUPPJ</name>
<proteinExistence type="inferred from homology"/>
<keyword evidence="4" id="KW-0804">Transcription</keyword>
<keyword evidence="2" id="KW-0805">Transcription regulation</keyword>
<dbReference type="InterPro" id="IPR036388">
    <property type="entry name" value="WH-like_DNA-bd_sf"/>
</dbReference>
<dbReference type="Pfam" id="PF00126">
    <property type="entry name" value="HTH_1"/>
    <property type="match status" value="1"/>
</dbReference>